<dbReference type="Pfam" id="PF01590">
    <property type="entry name" value="GAF"/>
    <property type="match status" value="1"/>
</dbReference>
<sequence>MLKYKSDYQSIFDLAPFPMWIYNFEDFRFLAVNKEAINHYGYSEKEFLNMTIKDIRPKEEISKLEKAVKEAKTRTNLYKESIFRHQKRNGQLMHVQIKSKLIDFQGKKCEIVTSIDLTDRYEKEQKIKTQKNYLIGLSSINQLLLKSDEWIQSLKACFKIVGETVDIDRIYLFQNNLNDKTSSQRLEWSRINSPIEYPKIQNIAFSQFQSLMEPLKQKRFSEAIVAELPISKIKDFLLQHKIKSFIAMPLWVHDIFWGFIGFGDCSKTRKFSEDEVQFLNTLTANLGHVIKQQEVYLKLTYSEARFKSLIKNGKDLIAIVDKEGIYKYVAPTSSSILGSSPEKFIGKNAFDYIHELDISRLKIKFEEILESMQISIEPYRFKHADGNWRWVRTELSNHLNTPNINGIVANSHDVTTEVKKKQIDELSAALILSIGQPGTLISSLKEGLNKIGKLDKINVSEIWLISEDNIRLDLIAFSSHNKQFNAFNQRSKEFTSFSKGIGLPGHIWNENSPLMWKDISNNKLFYRSEGAKVSNLNTGIGFPIIYNNKFIGCIICFSTYHGDELSEELHLLTEVTQQLGPVIKQKITENEYRNFFNISPDPHCIIGFDGYIKKFNHAFQSLLGYDETVLLTTPIFQFIHSQDKQESQNRLKLSIQSNSTEPFEARFITCKGAIKWLIWNGTLVSESKIIVAVAKDITDQRLAKEELQVAYERLETAQKIAKLGYWVRDFGSDVSVWNDETYSIYEYSPQNFIPTMENVTKTFHPDDRYLIESDPGEHLEAGKVQSFEHRILTGKGKTKWVHQEIRLLTDDHGVPFRIEGTVQDITQRKEYEEQLYLSNERFRLAMQASNELIWEIDHLNQIIFRGKNYELNFHYEKKEVFSKNNYWFERIHPEDRDEVWTTLNNTLNNKEETFWRSEYRIQSKDGFISYFIDRCHILRDVKGNPLRSVGSALDVTTSRQHLERIKKQNEKLRDIAWLQSHVVREPLTRIMGLVYLANEINREGEPTKEIMEMITESANELDDVIREINDSTKMIKNQE</sequence>
<dbReference type="NCBIfam" id="TIGR00229">
    <property type="entry name" value="sensory_box"/>
    <property type="match status" value="5"/>
</dbReference>
<dbReference type="InterPro" id="IPR001610">
    <property type="entry name" value="PAC"/>
</dbReference>
<dbReference type="RefSeq" id="WP_311534813.1">
    <property type="nucleotide sequence ID" value="NZ_JAVRHQ010000011.1"/>
</dbReference>
<feature type="domain" description="PAS" evidence="6">
    <location>
        <begin position="4"/>
        <end position="75"/>
    </location>
</feature>
<comment type="caution">
    <text evidence="8">The sequence shown here is derived from an EMBL/GenBank/DDBJ whole genome shotgun (WGS) entry which is preliminary data.</text>
</comment>
<evidence type="ECO:0000256" key="5">
    <source>
        <dbReference type="ARBA" id="ARBA00022777"/>
    </source>
</evidence>
<dbReference type="InterPro" id="IPR003661">
    <property type="entry name" value="HisK_dim/P_dom"/>
</dbReference>
<reference evidence="8 9" key="1">
    <citation type="submission" date="2023-09" db="EMBL/GenBank/DDBJ databases">
        <authorList>
            <person name="Rey-Velasco X."/>
        </authorList>
    </citation>
    <scope>NUCLEOTIDE SEQUENCE [LARGE SCALE GENOMIC DNA]</scope>
    <source>
        <strain evidence="8 9">F363</strain>
    </source>
</reference>
<dbReference type="Gene3D" id="2.10.70.100">
    <property type="match status" value="1"/>
</dbReference>
<dbReference type="Pfam" id="PF13426">
    <property type="entry name" value="PAS_9"/>
    <property type="match status" value="2"/>
</dbReference>
<dbReference type="InterPro" id="IPR052162">
    <property type="entry name" value="Sensor_kinase/Photoreceptor"/>
</dbReference>
<comment type="catalytic activity">
    <reaction evidence="1">
        <text>ATP + protein L-histidine = ADP + protein N-phospho-L-histidine.</text>
        <dbReference type="EC" id="2.7.13.3"/>
    </reaction>
</comment>
<evidence type="ECO:0000256" key="4">
    <source>
        <dbReference type="ARBA" id="ARBA00022679"/>
    </source>
</evidence>
<dbReference type="Pfam" id="PF08447">
    <property type="entry name" value="PAS_3"/>
    <property type="match status" value="3"/>
</dbReference>
<dbReference type="InterPro" id="IPR029016">
    <property type="entry name" value="GAF-like_dom_sf"/>
</dbReference>
<dbReference type="SUPFAM" id="SSF55781">
    <property type="entry name" value="GAF domain-like"/>
    <property type="match status" value="2"/>
</dbReference>
<proteinExistence type="predicted"/>
<evidence type="ECO:0000256" key="1">
    <source>
        <dbReference type="ARBA" id="ARBA00000085"/>
    </source>
</evidence>
<dbReference type="InterPro" id="IPR003018">
    <property type="entry name" value="GAF"/>
</dbReference>
<evidence type="ECO:0000256" key="2">
    <source>
        <dbReference type="ARBA" id="ARBA00012438"/>
    </source>
</evidence>
<gene>
    <name evidence="8" type="ORF">RM553_10160</name>
</gene>
<name>A0ABU3CA33_9FLAO</name>
<dbReference type="Gene3D" id="3.30.450.20">
    <property type="entry name" value="PAS domain"/>
    <property type="match status" value="5"/>
</dbReference>
<dbReference type="PANTHER" id="PTHR43304">
    <property type="entry name" value="PHYTOCHROME-LIKE PROTEIN CPH1"/>
    <property type="match status" value="1"/>
</dbReference>
<dbReference type="InterPro" id="IPR000700">
    <property type="entry name" value="PAS-assoc_C"/>
</dbReference>
<dbReference type="InterPro" id="IPR036097">
    <property type="entry name" value="HisK_dim/P_sf"/>
</dbReference>
<dbReference type="SUPFAM" id="SSF55785">
    <property type="entry name" value="PYP-like sensor domain (PAS domain)"/>
    <property type="match status" value="5"/>
</dbReference>
<dbReference type="CDD" id="cd00130">
    <property type="entry name" value="PAS"/>
    <property type="match status" value="4"/>
</dbReference>
<keyword evidence="4" id="KW-0808">Transferase</keyword>
<dbReference type="SMART" id="SM00086">
    <property type="entry name" value="PAC"/>
    <property type="match status" value="5"/>
</dbReference>
<dbReference type="Gene3D" id="1.10.287.130">
    <property type="match status" value="1"/>
</dbReference>
<dbReference type="EMBL" id="JAVRHQ010000011">
    <property type="protein sequence ID" value="MDT0643191.1"/>
    <property type="molecule type" value="Genomic_DNA"/>
</dbReference>
<dbReference type="SUPFAM" id="SSF47384">
    <property type="entry name" value="Homodimeric domain of signal transducing histidine kinase"/>
    <property type="match status" value="1"/>
</dbReference>
<evidence type="ECO:0000259" key="6">
    <source>
        <dbReference type="PROSITE" id="PS50112"/>
    </source>
</evidence>
<dbReference type="SMART" id="SM00091">
    <property type="entry name" value="PAS"/>
    <property type="match status" value="5"/>
</dbReference>
<evidence type="ECO:0000313" key="9">
    <source>
        <dbReference type="Proteomes" id="UP001262889"/>
    </source>
</evidence>
<feature type="domain" description="PAS" evidence="6">
    <location>
        <begin position="838"/>
        <end position="910"/>
    </location>
</feature>
<keyword evidence="9" id="KW-1185">Reference proteome</keyword>
<dbReference type="InterPro" id="IPR013655">
    <property type="entry name" value="PAS_fold_3"/>
</dbReference>
<evidence type="ECO:0000259" key="7">
    <source>
        <dbReference type="PROSITE" id="PS50113"/>
    </source>
</evidence>
<dbReference type="PROSITE" id="PS50113">
    <property type="entry name" value="PAC"/>
    <property type="match status" value="2"/>
</dbReference>
<evidence type="ECO:0000256" key="3">
    <source>
        <dbReference type="ARBA" id="ARBA00022553"/>
    </source>
</evidence>
<protein>
    <recommendedName>
        <fullName evidence="2">histidine kinase</fullName>
        <ecNumber evidence="2">2.7.13.3</ecNumber>
    </recommendedName>
</protein>
<dbReference type="InterPro" id="IPR035965">
    <property type="entry name" value="PAS-like_dom_sf"/>
</dbReference>
<dbReference type="CDD" id="cd00082">
    <property type="entry name" value="HisKA"/>
    <property type="match status" value="1"/>
</dbReference>
<organism evidence="8 9">
    <name type="scientific">Autumnicola tepida</name>
    <dbReference type="NCBI Taxonomy" id="3075595"/>
    <lineage>
        <taxon>Bacteria</taxon>
        <taxon>Pseudomonadati</taxon>
        <taxon>Bacteroidota</taxon>
        <taxon>Flavobacteriia</taxon>
        <taxon>Flavobacteriales</taxon>
        <taxon>Flavobacteriaceae</taxon>
        <taxon>Autumnicola</taxon>
    </lineage>
</organism>
<feature type="domain" description="PAS" evidence="6">
    <location>
        <begin position="588"/>
        <end position="658"/>
    </location>
</feature>
<feature type="domain" description="PAS" evidence="6">
    <location>
        <begin position="302"/>
        <end position="372"/>
    </location>
</feature>
<dbReference type="PANTHER" id="PTHR43304:SF1">
    <property type="entry name" value="PAC DOMAIN-CONTAINING PROTEIN"/>
    <property type="match status" value="1"/>
</dbReference>
<dbReference type="InterPro" id="IPR000014">
    <property type="entry name" value="PAS"/>
</dbReference>
<dbReference type="Gene3D" id="3.30.450.40">
    <property type="match status" value="2"/>
</dbReference>
<feature type="domain" description="PAC" evidence="7">
    <location>
        <begin position="785"/>
        <end position="837"/>
    </location>
</feature>
<dbReference type="SMART" id="SM00065">
    <property type="entry name" value="GAF"/>
    <property type="match status" value="2"/>
</dbReference>
<keyword evidence="5" id="KW-0418">Kinase</keyword>
<accession>A0ABU3CA33</accession>
<dbReference type="EC" id="2.7.13.3" evidence="2"/>
<keyword evidence="3" id="KW-0597">Phosphoprotein</keyword>
<evidence type="ECO:0000313" key="8">
    <source>
        <dbReference type="EMBL" id="MDT0643191.1"/>
    </source>
</evidence>
<dbReference type="Proteomes" id="UP001262889">
    <property type="component" value="Unassembled WGS sequence"/>
</dbReference>
<feature type="domain" description="PAC" evidence="7">
    <location>
        <begin position="915"/>
        <end position="967"/>
    </location>
</feature>
<dbReference type="PROSITE" id="PS50112">
    <property type="entry name" value="PAS"/>
    <property type="match status" value="4"/>
</dbReference>